<evidence type="ECO:0000313" key="2">
    <source>
        <dbReference type="EMBL" id="KAK7539006.1"/>
    </source>
</evidence>
<reference evidence="2 3" key="1">
    <citation type="submission" date="2024-04" db="EMBL/GenBank/DDBJ databases">
        <title>Phyllosticta paracitricarpa is synonymous to the EU quarantine fungus P. citricarpa based on phylogenomic analyses.</title>
        <authorList>
            <consortium name="Lawrence Berkeley National Laboratory"/>
            <person name="Van Ingen-Buijs V.A."/>
            <person name="Van Westerhoven A.C."/>
            <person name="Haridas S."/>
            <person name="Skiadas P."/>
            <person name="Martin F."/>
            <person name="Groenewald J.Z."/>
            <person name="Crous P.W."/>
            <person name="Seidl M.F."/>
        </authorList>
    </citation>
    <scope>NUCLEOTIDE SEQUENCE [LARGE SCALE GENOMIC DNA]</scope>
    <source>
        <strain evidence="2 3">CBS 122670</strain>
    </source>
</reference>
<keyword evidence="1" id="KW-0472">Membrane</keyword>
<protein>
    <recommendedName>
        <fullName evidence="4">Transmembrane protein</fullName>
    </recommendedName>
</protein>
<sequence length="145" mass="15915">MSSECSSPASSRCPSPCFSDYSSTSTEATNLEDIGEENPHWPPITQGTALSDLSSAIEELALDLDDELDVFETSGTGYIVVMILAVLALFLMIGRCVGEGVRLGWEACVAIDAFLVAGFNLLLDNYARKRRRERRNRRIAFFATL</sequence>
<dbReference type="EMBL" id="JBBPDW010000029">
    <property type="protein sequence ID" value="KAK7539006.1"/>
    <property type="molecule type" value="Genomic_DNA"/>
</dbReference>
<keyword evidence="3" id="KW-1185">Reference proteome</keyword>
<evidence type="ECO:0008006" key="4">
    <source>
        <dbReference type="Google" id="ProtNLM"/>
    </source>
</evidence>
<feature type="transmembrane region" description="Helical" evidence="1">
    <location>
        <begin position="78"/>
        <end position="97"/>
    </location>
</feature>
<accession>A0ABR1LV17</accession>
<feature type="transmembrane region" description="Helical" evidence="1">
    <location>
        <begin position="103"/>
        <end position="123"/>
    </location>
</feature>
<keyword evidence="1" id="KW-1133">Transmembrane helix</keyword>
<evidence type="ECO:0000313" key="3">
    <source>
        <dbReference type="Proteomes" id="UP001365128"/>
    </source>
</evidence>
<evidence type="ECO:0000256" key="1">
    <source>
        <dbReference type="SAM" id="Phobius"/>
    </source>
</evidence>
<comment type="caution">
    <text evidence="2">The sequence shown here is derived from an EMBL/GenBank/DDBJ whole genome shotgun (WGS) entry which is preliminary data.</text>
</comment>
<gene>
    <name evidence="2" type="ORF">IWX46DRAFT_208787</name>
</gene>
<proteinExistence type="predicted"/>
<dbReference type="Proteomes" id="UP001365128">
    <property type="component" value="Unassembled WGS sequence"/>
</dbReference>
<organism evidence="2 3">
    <name type="scientific">Phyllosticta citricarpa</name>
    <dbReference type="NCBI Taxonomy" id="55181"/>
    <lineage>
        <taxon>Eukaryota</taxon>
        <taxon>Fungi</taxon>
        <taxon>Dikarya</taxon>
        <taxon>Ascomycota</taxon>
        <taxon>Pezizomycotina</taxon>
        <taxon>Dothideomycetes</taxon>
        <taxon>Dothideomycetes incertae sedis</taxon>
        <taxon>Botryosphaeriales</taxon>
        <taxon>Phyllostictaceae</taxon>
        <taxon>Phyllosticta</taxon>
    </lineage>
</organism>
<name>A0ABR1LV17_9PEZI</name>
<keyword evidence="1" id="KW-0812">Transmembrane</keyword>